<dbReference type="GO" id="GO:0004340">
    <property type="term" value="F:glucokinase activity"/>
    <property type="evidence" value="ECO:0007669"/>
    <property type="project" value="UniProtKB-EC"/>
</dbReference>
<evidence type="ECO:0000256" key="2">
    <source>
        <dbReference type="ARBA" id="ARBA00012323"/>
    </source>
</evidence>
<dbReference type="GO" id="GO:0005737">
    <property type="term" value="C:cytoplasm"/>
    <property type="evidence" value="ECO:0007669"/>
    <property type="project" value="InterPro"/>
</dbReference>
<comment type="similarity">
    <text evidence="1">Belongs to the ROK (NagC/XylR) family.</text>
</comment>
<dbReference type="InterPro" id="IPR043129">
    <property type="entry name" value="ATPase_NBD"/>
</dbReference>
<dbReference type="GO" id="GO:0006096">
    <property type="term" value="P:glycolytic process"/>
    <property type="evidence" value="ECO:0007669"/>
    <property type="project" value="InterPro"/>
</dbReference>
<dbReference type="Gene3D" id="3.30.420.40">
    <property type="match status" value="2"/>
</dbReference>
<keyword evidence="4" id="KW-0808">Transferase</keyword>
<keyword evidence="10" id="KW-1185">Reference proteome</keyword>
<dbReference type="EC" id="2.7.1.2" evidence="2"/>
<dbReference type="GO" id="GO:0005524">
    <property type="term" value="F:ATP binding"/>
    <property type="evidence" value="ECO:0007669"/>
    <property type="project" value="UniProtKB-KW"/>
</dbReference>
<dbReference type="PANTHER" id="PTHR18964">
    <property type="entry name" value="ROK (REPRESSOR, ORF, KINASE) FAMILY"/>
    <property type="match status" value="1"/>
</dbReference>
<reference evidence="9 10" key="1">
    <citation type="submission" date="2016-10" db="EMBL/GenBank/DDBJ databases">
        <authorList>
            <person name="de Groot N.N."/>
        </authorList>
    </citation>
    <scope>NUCLEOTIDE SEQUENCE [LARGE SCALE GENOMIC DNA]</scope>
    <source>
        <strain evidence="9 10">DSM 18978</strain>
    </source>
</reference>
<evidence type="ECO:0000256" key="4">
    <source>
        <dbReference type="ARBA" id="ARBA00022679"/>
    </source>
</evidence>
<organism evidence="9 10">
    <name type="scientific">Alkaliphilus peptidifermentans DSM 18978</name>
    <dbReference type="NCBI Taxonomy" id="1120976"/>
    <lineage>
        <taxon>Bacteria</taxon>
        <taxon>Bacillati</taxon>
        <taxon>Bacillota</taxon>
        <taxon>Clostridia</taxon>
        <taxon>Peptostreptococcales</taxon>
        <taxon>Natronincolaceae</taxon>
        <taxon>Alkaliphilus</taxon>
    </lineage>
</organism>
<evidence type="ECO:0000256" key="5">
    <source>
        <dbReference type="ARBA" id="ARBA00022741"/>
    </source>
</evidence>
<dbReference type="SUPFAM" id="SSF53067">
    <property type="entry name" value="Actin-like ATPase domain"/>
    <property type="match status" value="1"/>
</dbReference>
<dbReference type="AlphaFoldDB" id="A0A1G5FDK1"/>
<dbReference type="InterPro" id="IPR000600">
    <property type="entry name" value="ROK"/>
</dbReference>
<dbReference type="NCBIfam" id="TIGR00744">
    <property type="entry name" value="ROK_glcA_fam"/>
    <property type="match status" value="1"/>
</dbReference>
<keyword evidence="6 9" id="KW-0418">Kinase</keyword>
<dbReference type="EMBL" id="FMUS01000007">
    <property type="protein sequence ID" value="SCY36950.1"/>
    <property type="molecule type" value="Genomic_DNA"/>
</dbReference>
<protein>
    <recommendedName>
        <fullName evidence="3">Glucokinase</fullName>
        <ecNumber evidence="2">2.7.1.2</ecNumber>
    </recommendedName>
    <alternativeName>
        <fullName evidence="8">Glucose kinase</fullName>
    </alternativeName>
</protein>
<keyword evidence="7" id="KW-0067">ATP-binding</keyword>
<keyword evidence="5" id="KW-0547">Nucleotide-binding</keyword>
<dbReference type="PANTHER" id="PTHR18964:SF149">
    <property type="entry name" value="BIFUNCTIONAL UDP-N-ACETYLGLUCOSAMINE 2-EPIMERASE_N-ACETYLMANNOSAMINE KINASE"/>
    <property type="match status" value="1"/>
</dbReference>
<evidence type="ECO:0000256" key="6">
    <source>
        <dbReference type="ARBA" id="ARBA00022777"/>
    </source>
</evidence>
<evidence type="ECO:0000256" key="3">
    <source>
        <dbReference type="ARBA" id="ARBA00014701"/>
    </source>
</evidence>
<gene>
    <name evidence="9" type="ORF">SAMN03080606_01374</name>
</gene>
<evidence type="ECO:0000313" key="9">
    <source>
        <dbReference type="EMBL" id="SCY36950.1"/>
    </source>
</evidence>
<dbReference type="Pfam" id="PF00480">
    <property type="entry name" value="ROK"/>
    <property type="match status" value="1"/>
</dbReference>
<dbReference type="OrthoDB" id="9810372at2"/>
<evidence type="ECO:0000313" key="10">
    <source>
        <dbReference type="Proteomes" id="UP000198636"/>
    </source>
</evidence>
<name>A0A1G5FDK1_9FIRM</name>
<dbReference type="InterPro" id="IPR004654">
    <property type="entry name" value="ROK_glcA"/>
</dbReference>
<proteinExistence type="inferred from homology"/>
<dbReference type="STRING" id="1120976.SAMN03080606_01374"/>
<evidence type="ECO:0000256" key="1">
    <source>
        <dbReference type="ARBA" id="ARBA00006479"/>
    </source>
</evidence>
<dbReference type="Proteomes" id="UP000198636">
    <property type="component" value="Unassembled WGS sequence"/>
</dbReference>
<dbReference type="PROSITE" id="PS01125">
    <property type="entry name" value="ROK"/>
    <property type="match status" value="1"/>
</dbReference>
<sequence length="321" mass="34232">MYYMGVDLGGTSIKVGLITEEGNIINKVSGPTEVEKGPEGIINKIVDLIDEVCKLTGIKLEAIKAVGVGIPGVSRDDGLVYFATNLFWTNVPIGQSLREKLGLPVYIENDATVAAVAEFIKGGTKGTNNSIFLTLGTGVGGGLIINKKVYSGSHGIGTEMGHMVIGKNFYDCNCGNNGCWETFVSATAMNKHCIKLLEEGNKSTIIDKVAGERRLINAKLIFDCATEEDEVALLVVERMIKYLAIGIANLINIFDPEVIAIGGGISGAGNLLLDKLKKEIVKTIYVKNMNITEIVLAQLGNDAGIIGSGMYGKMQLEEGQN</sequence>
<accession>A0A1G5FDK1</accession>
<evidence type="ECO:0000256" key="7">
    <source>
        <dbReference type="ARBA" id="ARBA00022840"/>
    </source>
</evidence>
<dbReference type="InterPro" id="IPR049874">
    <property type="entry name" value="ROK_cs"/>
</dbReference>
<evidence type="ECO:0000256" key="8">
    <source>
        <dbReference type="ARBA" id="ARBA00032386"/>
    </source>
</evidence>